<comment type="caution">
    <text evidence="1">The sequence shown here is derived from an EMBL/GenBank/DDBJ whole genome shotgun (WGS) entry which is preliminary data.</text>
</comment>
<sequence>MGLSKGRIPIYAQPPHDGVELLEMYNKGGLHPTNLSDILDGRIEVIHKLGDGRYSTVWLCFKLDKNKWKARLCLVFGAFGPNVSKKRETNPKRAKKIYQRAVSTVKGLYGNNICHGDFRPGNIVCKLRDLDELGKEVILGVIGTPNKIKIQALSGQEPVQETPHESLKHQLVMWHNAYIKPHTSRQKVEVCTIPKVQEYAREVDFHARSASSSVAVVQTLSMIWAVDLVLIMTTEYEQPVVCIIDPHLASETRPNS</sequence>
<gene>
    <name evidence="1" type="ORF">SUNI508_12419</name>
</gene>
<dbReference type="InterPro" id="IPR011009">
    <property type="entry name" value="Kinase-like_dom_sf"/>
</dbReference>
<dbReference type="Proteomes" id="UP001408356">
    <property type="component" value="Unassembled WGS sequence"/>
</dbReference>
<name>A0ABR2UDV4_9PEZI</name>
<organism evidence="1 2">
    <name type="scientific">Seiridium unicorne</name>
    <dbReference type="NCBI Taxonomy" id="138068"/>
    <lineage>
        <taxon>Eukaryota</taxon>
        <taxon>Fungi</taxon>
        <taxon>Dikarya</taxon>
        <taxon>Ascomycota</taxon>
        <taxon>Pezizomycotina</taxon>
        <taxon>Sordariomycetes</taxon>
        <taxon>Xylariomycetidae</taxon>
        <taxon>Amphisphaeriales</taxon>
        <taxon>Sporocadaceae</taxon>
        <taxon>Seiridium</taxon>
    </lineage>
</organism>
<proteinExistence type="predicted"/>
<dbReference type="Gene3D" id="3.30.200.20">
    <property type="entry name" value="Phosphorylase Kinase, domain 1"/>
    <property type="match status" value="1"/>
</dbReference>
<evidence type="ECO:0008006" key="3">
    <source>
        <dbReference type="Google" id="ProtNLM"/>
    </source>
</evidence>
<dbReference type="EMBL" id="JARVKF010000450">
    <property type="protein sequence ID" value="KAK9412719.1"/>
    <property type="molecule type" value="Genomic_DNA"/>
</dbReference>
<protein>
    <recommendedName>
        <fullName evidence="3">Non-specific serine/threonine protein kinase</fullName>
    </recommendedName>
</protein>
<accession>A0ABR2UDV4</accession>
<dbReference type="SUPFAM" id="SSF56112">
    <property type="entry name" value="Protein kinase-like (PK-like)"/>
    <property type="match status" value="1"/>
</dbReference>
<keyword evidence="2" id="KW-1185">Reference proteome</keyword>
<evidence type="ECO:0000313" key="2">
    <source>
        <dbReference type="Proteomes" id="UP001408356"/>
    </source>
</evidence>
<reference evidence="1 2" key="1">
    <citation type="journal article" date="2024" name="J. Plant Pathol.">
        <title>Sequence and assembly of the genome of Seiridium unicorne, isolate CBS 538.82, causal agent of cypress canker disease.</title>
        <authorList>
            <person name="Scali E."/>
            <person name="Rocca G.D."/>
            <person name="Danti R."/>
            <person name="Garbelotto M."/>
            <person name="Barberini S."/>
            <person name="Baroncelli R."/>
            <person name="Emiliani G."/>
        </authorList>
    </citation>
    <scope>NUCLEOTIDE SEQUENCE [LARGE SCALE GENOMIC DNA]</scope>
    <source>
        <strain evidence="1 2">BM-138-508</strain>
    </source>
</reference>
<evidence type="ECO:0000313" key="1">
    <source>
        <dbReference type="EMBL" id="KAK9412719.1"/>
    </source>
</evidence>